<feature type="compositionally biased region" description="Basic residues" evidence="7">
    <location>
        <begin position="845"/>
        <end position="856"/>
    </location>
</feature>
<dbReference type="Pfam" id="PF14703">
    <property type="entry name" value="PHM7_cyt"/>
    <property type="match status" value="1"/>
</dbReference>
<evidence type="ECO:0000256" key="7">
    <source>
        <dbReference type="SAM" id="MobiDB-lite"/>
    </source>
</evidence>
<dbReference type="GO" id="GO:0005886">
    <property type="term" value="C:plasma membrane"/>
    <property type="evidence" value="ECO:0007669"/>
    <property type="project" value="TreeGrafter"/>
</dbReference>
<comment type="caution">
    <text evidence="12">The sequence shown here is derived from an EMBL/GenBank/DDBJ whole genome shotgun (WGS) entry which is preliminary data.</text>
</comment>
<dbReference type="AlphaFoldDB" id="A0A1X2ISN9"/>
<feature type="transmembrane region" description="Helical" evidence="8">
    <location>
        <begin position="561"/>
        <end position="586"/>
    </location>
</feature>
<dbReference type="Pfam" id="PF13967">
    <property type="entry name" value="RSN1_TM"/>
    <property type="match status" value="1"/>
</dbReference>
<reference evidence="12 13" key="1">
    <citation type="submission" date="2016-07" db="EMBL/GenBank/DDBJ databases">
        <title>Pervasive Adenine N6-methylation of Active Genes in Fungi.</title>
        <authorList>
            <consortium name="DOE Joint Genome Institute"/>
            <person name="Mondo S.J."/>
            <person name="Dannebaum R.O."/>
            <person name="Kuo R.C."/>
            <person name="Labutti K."/>
            <person name="Haridas S."/>
            <person name="Kuo A."/>
            <person name="Salamov A."/>
            <person name="Ahrendt S.R."/>
            <person name="Lipzen A."/>
            <person name="Sullivan W."/>
            <person name="Andreopoulos W.B."/>
            <person name="Clum A."/>
            <person name="Lindquist E."/>
            <person name="Daum C."/>
            <person name="Ramamoorthy G.K."/>
            <person name="Gryganskyi A."/>
            <person name="Culley D."/>
            <person name="Magnuson J.K."/>
            <person name="James T.Y."/>
            <person name="O'Malley M.A."/>
            <person name="Stajich J.E."/>
            <person name="Spatafora J.W."/>
            <person name="Visel A."/>
            <person name="Grigoriev I.V."/>
        </authorList>
    </citation>
    <scope>NUCLEOTIDE SEQUENCE [LARGE SCALE GENOMIC DNA]</scope>
    <source>
        <strain evidence="12 13">NRRL 1336</strain>
    </source>
</reference>
<dbReference type="InterPro" id="IPR032880">
    <property type="entry name" value="CSC1/OSCA1-like_N"/>
</dbReference>
<dbReference type="PANTHER" id="PTHR13018:SF5">
    <property type="entry name" value="RE44586P"/>
    <property type="match status" value="1"/>
</dbReference>
<keyword evidence="3" id="KW-0813">Transport</keyword>
<dbReference type="InterPro" id="IPR027815">
    <property type="entry name" value="CSC1/OSCA1-like_cyt"/>
</dbReference>
<dbReference type="Pfam" id="PF02714">
    <property type="entry name" value="RSN1_7TM"/>
    <property type="match status" value="1"/>
</dbReference>
<dbReference type="Proteomes" id="UP000193560">
    <property type="component" value="Unassembled WGS sequence"/>
</dbReference>
<feature type="transmembrane region" description="Helical" evidence="8">
    <location>
        <begin position="520"/>
        <end position="540"/>
    </location>
</feature>
<dbReference type="OrthoDB" id="1689567at2759"/>
<name>A0A1X2ISN9_9FUNG</name>
<feature type="region of interest" description="Disordered" evidence="7">
    <location>
        <begin position="1020"/>
        <end position="1061"/>
    </location>
</feature>
<evidence type="ECO:0000313" key="12">
    <source>
        <dbReference type="EMBL" id="ORZ21529.1"/>
    </source>
</evidence>
<sequence>MTTLNGSSTIAALPSLSSTPTSIISQASTTTMAAQSPGVPDPPAGSTAYSAKQNQSGLTTQLIICFSVGLLCFLTFCFLRTRWPVIFAPRKNMRHRKPPRLPNTFFGWIIPLIRISKTQMLDRVGLDAVIMLDFIVMGIKIFGLCSFFGVAVLIPISSTTGNFTTPRLNPVDHLSITVISESSPYLIAYLIFTYFFTFVTWFFLQQNYDSYIYMRARYLLQLSSSLVCKSVIVTGLPDELRTDQALADYFENLGIGMVASCHVVRHVKKLGHILRQRARALDKLEESYVKYWGNPCRNTNYAPSGQIVQYAQTNRHQPKLEEQHTPIQDQINMNSAGAISADEDIRNNTNSQSTKATDTTGNQIHLRPQIRTGFLGFFGEKVDAIDYYTKEFNSWDKMAIEARESPQFDMTSVGFVTFENMASALIASQIAINPVPFRCRTANAYEPRNVLWKNIHISGKQRVIRDIIVWSVTIVLVVFWTVPISFISSLTSIDAIIEVAPGLGDFIEGSDFLQNIAQGLIPTALVNIFMQVLPLILDYLGVLQGLRARSAVSESTLSKYFFFLIFNVLLVFTLISTAINTVVILVKQPTEVARILATSLPKVSPFFINYTILHGLLLMPLKLLLLGSLIVRGFSIWFYAKTPREHANARSPEAFNYGSGYPQPLLIFIIVLEYSTISPIILVFGTLYFAITYVVYKYQFLYVYFRPYEAAGQLWTMVFPRVIAGMLLFQLTMLGLFILKNSFVLGALCIPLVIFTVIFKFTIDAAYARNSFHLPMQLLREQEKTGSTTKLAANDINLNSSQVNSSSINLSPADEKPRVARYRWSSALRTIQNTSRNRFTQPAKHQSKATQPRRHRMILDEDNYKATPDNKTDYQQPPMMLNPGVLDTGLKHYGNPFLVGELPQLWLPVKLHSTSGQTQPQFTSSLPLPISEEKPMDDASGDNSDQGTPGKQSSTTAMDIAQVVELIEQEHQWDGSLNQICIHDEANPPEPVLPPQHLSASSSPTPLSYFGRMLGFFKSQKNDSQPNNNVHYHYDNDNSSSSSSSSEDDDDSDDDHDNNPISAFHRIYYHHPERPHLSSANRHHSSFIDRLHTTPPSSLHQ</sequence>
<keyword evidence="6 8" id="KW-0472">Membrane</keyword>
<feature type="domain" description="CSC1/OSCA1-like cytosolic" evidence="11">
    <location>
        <begin position="230"/>
        <end position="454"/>
    </location>
</feature>
<evidence type="ECO:0000259" key="11">
    <source>
        <dbReference type="Pfam" id="PF14703"/>
    </source>
</evidence>
<keyword evidence="13" id="KW-1185">Reference proteome</keyword>
<dbReference type="InterPro" id="IPR003864">
    <property type="entry name" value="CSC1/OSCA1-like_7TM"/>
</dbReference>
<gene>
    <name evidence="12" type="ORF">BCR42DRAFT_488586</name>
</gene>
<comment type="subcellular location">
    <subcellularLocation>
        <location evidence="1">Membrane</location>
        <topology evidence="1">Multi-pass membrane protein</topology>
    </subcellularLocation>
</comment>
<evidence type="ECO:0000256" key="1">
    <source>
        <dbReference type="ARBA" id="ARBA00004141"/>
    </source>
</evidence>
<feature type="domain" description="CSC1/OSCA1-like N-terminal transmembrane" evidence="10">
    <location>
        <begin position="58"/>
        <end position="206"/>
    </location>
</feature>
<evidence type="ECO:0008006" key="14">
    <source>
        <dbReference type="Google" id="ProtNLM"/>
    </source>
</evidence>
<feature type="transmembrane region" description="Helical" evidence="8">
    <location>
        <begin position="185"/>
        <end position="204"/>
    </location>
</feature>
<dbReference type="GO" id="GO:0005227">
    <property type="term" value="F:calcium-activated cation channel activity"/>
    <property type="evidence" value="ECO:0007669"/>
    <property type="project" value="InterPro"/>
</dbReference>
<feature type="region of interest" description="Disordered" evidence="7">
    <location>
        <begin position="835"/>
        <end position="878"/>
    </location>
</feature>
<comment type="similarity">
    <text evidence="2">Belongs to the CSC1 (TC 1.A.17) family.</text>
</comment>
<feature type="transmembrane region" description="Helical" evidence="8">
    <location>
        <begin position="606"/>
        <end position="631"/>
    </location>
</feature>
<feature type="compositionally biased region" description="Polar residues" evidence="7">
    <location>
        <begin position="913"/>
        <end position="926"/>
    </location>
</feature>
<evidence type="ECO:0000256" key="8">
    <source>
        <dbReference type="SAM" id="Phobius"/>
    </source>
</evidence>
<feature type="transmembrane region" description="Helical" evidence="8">
    <location>
        <begin position="62"/>
        <end position="81"/>
    </location>
</feature>
<evidence type="ECO:0000256" key="6">
    <source>
        <dbReference type="ARBA" id="ARBA00023136"/>
    </source>
</evidence>
<feature type="transmembrane region" description="Helical" evidence="8">
    <location>
        <begin position="467"/>
        <end position="487"/>
    </location>
</feature>
<dbReference type="InterPro" id="IPR045122">
    <property type="entry name" value="Csc1-like"/>
</dbReference>
<feature type="transmembrane region" description="Helical" evidence="8">
    <location>
        <begin position="128"/>
        <end position="156"/>
    </location>
</feature>
<accession>A0A1X2ISN9</accession>
<keyword evidence="4 8" id="KW-0812">Transmembrane</keyword>
<feature type="transmembrane region" description="Helical" evidence="8">
    <location>
        <begin position="743"/>
        <end position="763"/>
    </location>
</feature>
<feature type="region of interest" description="Disordered" evidence="7">
    <location>
        <begin position="982"/>
        <end position="1004"/>
    </location>
</feature>
<keyword evidence="5 8" id="KW-1133">Transmembrane helix</keyword>
<feature type="transmembrane region" description="Helical" evidence="8">
    <location>
        <begin position="714"/>
        <end position="736"/>
    </location>
</feature>
<evidence type="ECO:0000259" key="10">
    <source>
        <dbReference type="Pfam" id="PF13967"/>
    </source>
</evidence>
<proteinExistence type="inferred from homology"/>
<feature type="compositionally biased region" description="Basic and acidic residues" evidence="7">
    <location>
        <begin position="857"/>
        <end position="872"/>
    </location>
</feature>
<evidence type="ECO:0000313" key="13">
    <source>
        <dbReference type="Proteomes" id="UP000193560"/>
    </source>
</evidence>
<feature type="region of interest" description="Disordered" evidence="7">
    <location>
        <begin position="30"/>
        <end position="50"/>
    </location>
</feature>
<feature type="region of interest" description="Disordered" evidence="7">
    <location>
        <begin position="913"/>
        <end position="954"/>
    </location>
</feature>
<protein>
    <recommendedName>
        <fullName evidence="14">DUF221-domain-containing protein</fullName>
    </recommendedName>
</protein>
<feature type="transmembrane region" description="Helical" evidence="8">
    <location>
        <begin position="665"/>
        <end position="694"/>
    </location>
</feature>
<feature type="compositionally biased region" description="Polar residues" evidence="7">
    <location>
        <begin position="941"/>
        <end position="954"/>
    </location>
</feature>
<feature type="domain" description="CSC1/OSCA1-like 7TM region" evidence="9">
    <location>
        <begin position="465"/>
        <end position="737"/>
    </location>
</feature>
<feature type="compositionally biased region" description="Low complexity" evidence="7">
    <location>
        <begin position="1027"/>
        <end position="1045"/>
    </location>
</feature>
<feature type="compositionally biased region" description="Polar residues" evidence="7">
    <location>
        <begin position="835"/>
        <end position="844"/>
    </location>
</feature>
<organism evidence="12 13">
    <name type="scientific">Absidia repens</name>
    <dbReference type="NCBI Taxonomy" id="90262"/>
    <lineage>
        <taxon>Eukaryota</taxon>
        <taxon>Fungi</taxon>
        <taxon>Fungi incertae sedis</taxon>
        <taxon>Mucoromycota</taxon>
        <taxon>Mucoromycotina</taxon>
        <taxon>Mucoromycetes</taxon>
        <taxon>Mucorales</taxon>
        <taxon>Cunninghamellaceae</taxon>
        <taxon>Absidia</taxon>
    </lineage>
</organism>
<evidence type="ECO:0000259" key="9">
    <source>
        <dbReference type="Pfam" id="PF02714"/>
    </source>
</evidence>
<dbReference type="PANTHER" id="PTHR13018">
    <property type="entry name" value="PROBABLE MEMBRANE PROTEIN DUF221-RELATED"/>
    <property type="match status" value="1"/>
</dbReference>
<feature type="compositionally biased region" description="Acidic residues" evidence="7">
    <location>
        <begin position="1046"/>
        <end position="1056"/>
    </location>
</feature>
<evidence type="ECO:0000256" key="2">
    <source>
        <dbReference type="ARBA" id="ARBA00007779"/>
    </source>
</evidence>
<evidence type="ECO:0000256" key="3">
    <source>
        <dbReference type="ARBA" id="ARBA00022448"/>
    </source>
</evidence>
<evidence type="ECO:0000256" key="4">
    <source>
        <dbReference type="ARBA" id="ARBA00022692"/>
    </source>
</evidence>
<evidence type="ECO:0000256" key="5">
    <source>
        <dbReference type="ARBA" id="ARBA00022989"/>
    </source>
</evidence>
<dbReference type="EMBL" id="MCGE01000005">
    <property type="protein sequence ID" value="ORZ21529.1"/>
    <property type="molecule type" value="Genomic_DNA"/>
</dbReference>